<dbReference type="InterPro" id="IPR038461">
    <property type="entry name" value="Schlafen_AlbA_2_dom_sf"/>
</dbReference>
<dbReference type="Gene3D" id="3.30.950.30">
    <property type="entry name" value="Schlafen, AAA domain"/>
    <property type="match status" value="1"/>
</dbReference>
<keyword evidence="2" id="KW-0472">Membrane</keyword>
<dbReference type="Proteomes" id="UP000002710">
    <property type="component" value="Chromosome"/>
</dbReference>
<evidence type="ECO:0000256" key="1">
    <source>
        <dbReference type="SAM" id="MobiDB-lite"/>
    </source>
</evidence>
<reference evidence="4 5" key="1">
    <citation type="journal article" date="2011" name="J. Bacteriol.">
        <title>Complete genome sequence and updated annotation of Desulfovibrio alaskensis G20.</title>
        <authorList>
            <person name="Hauser L.J."/>
            <person name="Land M.L."/>
            <person name="Brown S.D."/>
            <person name="Larimer F."/>
            <person name="Keller K.L."/>
            <person name="Rapp-Giles B.J."/>
            <person name="Price M.N."/>
            <person name="Lin M."/>
            <person name="Bruce D.C."/>
            <person name="Detter J.C."/>
            <person name="Tapia R."/>
            <person name="Han C.S."/>
            <person name="Goodwin L.A."/>
            <person name="Cheng J.F."/>
            <person name="Pitluck S."/>
            <person name="Copeland A."/>
            <person name="Lucas S."/>
            <person name="Nolan M."/>
            <person name="Lapidus A.L."/>
            <person name="Palumbo A.V."/>
            <person name="Wall J.D."/>
        </authorList>
    </citation>
    <scope>NUCLEOTIDE SEQUENCE [LARGE SCALE GENOMIC DNA]</scope>
    <source>
        <strain evidence="5">ATCC BAA 1058 / DSM 17464 / G20</strain>
    </source>
</reference>
<dbReference type="eggNOG" id="COG2865">
    <property type="taxonomic scope" value="Bacteria"/>
</dbReference>
<keyword evidence="2" id="KW-0812">Transmembrane</keyword>
<dbReference type="STRING" id="207559.Dde_0553"/>
<name>Q315P2_OLEA2</name>
<dbReference type="Pfam" id="PF04326">
    <property type="entry name" value="SLFN_AlbA_2"/>
    <property type="match status" value="1"/>
</dbReference>
<evidence type="ECO:0000259" key="3">
    <source>
        <dbReference type="Pfam" id="PF04326"/>
    </source>
</evidence>
<protein>
    <submittedName>
        <fullName evidence="4">AAA-4 family protein</fullName>
    </submittedName>
</protein>
<feature type="domain" description="Schlafen AlbA-2" evidence="3">
    <location>
        <begin position="345"/>
        <end position="476"/>
    </location>
</feature>
<dbReference type="RefSeq" id="WP_011366670.1">
    <property type="nucleotide sequence ID" value="NC_007519.1"/>
</dbReference>
<keyword evidence="5" id="KW-1185">Reference proteome</keyword>
<organism evidence="4 5">
    <name type="scientific">Oleidesulfovibrio alaskensis (strain ATCC BAA-1058 / DSM 17464 / G20)</name>
    <name type="common">Desulfovibrio alaskensis</name>
    <dbReference type="NCBI Taxonomy" id="207559"/>
    <lineage>
        <taxon>Bacteria</taxon>
        <taxon>Pseudomonadati</taxon>
        <taxon>Thermodesulfobacteriota</taxon>
        <taxon>Desulfovibrionia</taxon>
        <taxon>Desulfovibrionales</taxon>
        <taxon>Desulfovibrionaceae</taxon>
        <taxon>Oleidesulfovibrio</taxon>
    </lineage>
</organism>
<sequence>MRIPKTAYAVIAATLCIVLLFIVFNTAIVARLVSGVAVDYFVDAARQSLRDTRTQMTAMLSDSTPLDDNAESEILREMLRVSGATGIVVFNTDGSGVYLDTLTGRKARVPAPLAPQSGTAEQTENTAPAQSRPGAIAGNSTGQPAAESLSPALARWLRAGLDTSLEVAPGLPLLEISPETDGGRLLYILAQAAGRTAFLLYTPEALIGSVVQHFPHAEAVVSVNGIILAASGGFSQELEKARQEEKQLTLKALTGRREGTYGITSETLVSSKATGLAVTMLAREVNLLSMLLRDTRFLVATAALLAALAAIIIGYTLYAGKMRKAYRPNKPLSSQQVRRLLRQGEGDHVEFKSTLRFNLKSGKNDKSIELAVLKGITAFLNTAGGTLLVGVSDEGEVLGMDPDGFRNDDHALRHISNLVAEHIGIRHINAISLHALTLDGKTVLAAVCRQATDPAFLRHKDDEMFLVRQGPGNRQLSFSEFWHISRKFR</sequence>
<evidence type="ECO:0000313" key="4">
    <source>
        <dbReference type="EMBL" id="ABB37354.1"/>
    </source>
</evidence>
<dbReference type="KEGG" id="dde:Dde_0553"/>
<dbReference type="AlphaFoldDB" id="Q315P2"/>
<proteinExistence type="predicted"/>
<keyword evidence="2" id="KW-1133">Transmembrane helix</keyword>
<gene>
    <name evidence="4" type="ordered locus">Dde_0553</name>
</gene>
<evidence type="ECO:0000256" key="2">
    <source>
        <dbReference type="SAM" id="Phobius"/>
    </source>
</evidence>
<feature type="compositionally biased region" description="Polar residues" evidence="1">
    <location>
        <begin position="116"/>
        <end position="129"/>
    </location>
</feature>
<dbReference type="EMBL" id="CP000112">
    <property type="protein sequence ID" value="ABB37354.1"/>
    <property type="molecule type" value="Genomic_DNA"/>
</dbReference>
<feature type="region of interest" description="Disordered" evidence="1">
    <location>
        <begin position="110"/>
        <end position="146"/>
    </location>
</feature>
<dbReference type="InterPro" id="IPR007421">
    <property type="entry name" value="Schlafen_AlbA_2_dom"/>
</dbReference>
<accession>Q315P2</accession>
<evidence type="ECO:0000313" key="5">
    <source>
        <dbReference type="Proteomes" id="UP000002710"/>
    </source>
</evidence>
<feature type="transmembrane region" description="Helical" evidence="2">
    <location>
        <begin position="297"/>
        <end position="318"/>
    </location>
</feature>
<dbReference type="HOGENOM" id="CLU_557504_0_0_7"/>